<gene>
    <name evidence="2" type="ORF">BCR39DRAFT_534974</name>
</gene>
<feature type="compositionally biased region" description="Low complexity" evidence="1">
    <location>
        <begin position="199"/>
        <end position="216"/>
    </location>
</feature>
<feature type="region of interest" description="Disordered" evidence="1">
    <location>
        <begin position="140"/>
        <end position="224"/>
    </location>
</feature>
<feature type="compositionally biased region" description="Basic and acidic residues" evidence="1">
    <location>
        <begin position="156"/>
        <end position="166"/>
    </location>
</feature>
<protein>
    <submittedName>
        <fullName evidence="2">Uncharacterized protein</fullName>
    </submittedName>
</protein>
<dbReference type="EMBL" id="MCFC01000031">
    <property type="protein sequence ID" value="ORY28501.1"/>
    <property type="molecule type" value="Genomic_DNA"/>
</dbReference>
<sequence>MSFIKKKLGALLPGDSARGVLQNVLTVEWEGHKTVLVEVPAGPNKSTDVEMLGMGESSRGYGAYGRLGDDDDEERVALTSSYNQTQSPRRDRRSSAAKNQKSLPALPERPAPVRQQSNNPFLWDEVDDFGFTKAEITGDSTSFYKNTSYNNAPIKPDAKVDGRRYDSFGAPGGSGGQANKAGNPWSGNGRPANWDGRMSVSSPTTSSSSRATAESFTIDEDPFR</sequence>
<reference evidence="2 3" key="1">
    <citation type="submission" date="2016-07" db="EMBL/GenBank/DDBJ databases">
        <title>Pervasive Adenine N6-methylation of Active Genes in Fungi.</title>
        <authorList>
            <consortium name="DOE Joint Genome Institute"/>
            <person name="Mondo S.J."/>
            <person name="Dannebaum R.O."/>
            <person name="Kuo R.C."/>
            <person name="Labutti K."/>
            <person name="Haridas S."/>
            <person name="Kuo A."/>
            <person name="Salamov A."/>
            <person name="Ahrendt S.R."/>
            <person name="Lipzen A."/>
            <person name="Sullivan W."/>
            <person name="Andreopoulos W.B."/>
            <person name="Clum A."/>
            <person name="Lindquist E."/>
            <person name="Daum C."/>
            <person name="Ramamoorthy G.K."/>
            <person name="Gryganskyi A."/>
            <person name="Culley D."/>
            <person name="Magnuson J.K."/>
            <person name="James T.Y."/>
            <person name="O'Malley M.A."/>
            <person name="Stajich J.E."/>
            <person name="Spatafora J.W."/>
            <person name="Visel A."/>
            <person name="Grigoriev I.V."/>
        </authorList>
    </citation>
    <scope>NUCLEOTIDE SEQUENCE [LARGE SCALE GENOMIC DNA]</scope>
    <source>
        <strain evidence="2 3">68-887.2</strain>
    </source>
</reference>
<dbReference type="Proteomes" id="UP000193986">
    <property type="component" value="Unassembled WGS sequence"/>
</dbReference>
<feature type="region of interest" description="Disordered" evidence="1">
    <location>
        <begin position="80"/>
        <end position="121"/>
    </location>
</feature>
<name>A0A1Y2B102_9TREE</name>
<comment type="caution">
    <text evidence="2">The sequence shown here is derived from an EMBL/GenBank/DDBJ whole genome shotgun (WGS) entry which is preliminary data.</text>
</comment>
<accession>A0A1Y2B102</accession>
<evidence type="ECO:0000313" key="3">
    <source>
        <dbReference type="Proteomes" id="UP000193986"/>
    </source>
</evidence>
<keyword evidence="3" id="KW-1185">Reference proteome</keyword>
<organism evidence="2 3">
    <name type="scientific">Naematelia encephala</name>
    <dbReference type="NCBI Taxonomy" id="71784"/>
    <lineage>
        <taxon>Eukaryota</taxon>
        <taxon>Fungi</taxon>
        <taxon>Dikarya</taxon>
        <taxon>Basidiomycota</taxon>
        <taxon>Agaricomycotina</taxon>
        <taxon>Tremellomycetes</taxon>
        <taxon>Tremellales</taxon>
        <taxon>Naemateliaceae</taxon>
        <taxon>Naematelia</taxon>
    </lineage>
</organism>
<dbReference type="AlphaFoldDB" id="A0A1Y2B102"/>
<dbReference type="OrthoDB" id="2596681at2759"/>
<proteinExistence type="predicted"/>
<evidence type="ECO:0000313" key="2">
    <source>
        <dbReference type="EMBL" id="ORY28501.1"/>
    </source>
</evidence>
<feature type="compositionally biased region" description="Polar residues" evidence="1">
    <location>
        <begin position="140"/>
        <end position="151"/>
    </location>
</feature>
<evidence type="ECO:0000256" key="1">
    <source>
        <dbReference type="SAM" id="MobiDB-lite"/>
    </source>
</evidence>
<dbReference type="InParanoid" id="A0A1Y2B102"/>